<sequence length="178" mass="21557">MADLIKWSKNNWKNLDKDFIFDLGNITEKTFDVTAQKWALVIANQGRGVEKNQLRNFYDKVLELYQKSVNMEKEEYKTKLLPFIKMLRSKVYYAKNKENGKVNDAFVEFMEYSLNQIDEDKKKFENFKYLFEAIMGFYMKEKIIKLYFNRKTKKQVIDCKKSLIFLEETFKNYECKEN</sequence>
<comment type="similarity">
    <text evidence="2">Belongs to the CRISPR-associated Csm2 family.</text>
</comment>
<dbReference type="EMBL" id="CP040463">
    <property type="protein sequence ID" value="QCT95333.1"/>
    <property type="molecule type" value="Genomic_DNA"/>
</dbReference>
<protein>
    <recommendedName>
        <fullName evidence="3">CRISPR system Cms protein Csm2</fullName>
    </recommendedName>
    <alternativeName>
        <fullName evidence="6">CRISPR type III A-associated protein Csm2</fullName>
    </alternativeName>
</protein>
<dbReference type="NCBIfam" id="TIGR01870">
    <property type="entry name" value="cas_TM1810_Csm2"/>
    <property type="match status" value="1"/>
</dbReference>
<evidence type="ECO:0000256" key="6">
    <source>
        <dbReference type="ARBA" id="ARBA00031723"/>
    </source>
</evidence>
<dbReference type="RefSeq" id="WP_138323888.1">
    <property type="nucleotide sequence ID" value="NZ_CP040463.1"/>
</dbReference>
<dbReference type="Proteomes" id="UP000306825">
    <property type="component" value="Chromosome"/>
</dbReference>
<organism evidence="7 8">
    <name type="scientific">Caminibacter mediatlanticus TB-2</name>
    <dbReference type="NCBI Taxonomy" id="391592"/>
    <lineage>
        <taxon>Bacteria</taxon>
        <taxon>Pseudomonadati</taxon>
        <taxon>Campylobacterota</taxon>
        <taxon>Epsilonproteobacteria</taxon>
        <taxon>Nautiliales</taxon>
        <taxon>Nautiliaceae</taxon>
        <taxon>Caminibacter</taxon>
    </lineage>
</organism>
<accession>A0ABX5VAP0</accession>
<evidence type="ECO:0000256" key="3">
    <source>
        <dbReference type="ARBA" id="ARBA00016118"/>
    </source>
</evidence>
<keyword evidence="5" id="KW-0051">Antiviral defense</keyword>
<gene>
    <name evidence="7" type="primary">csm2</name>
    <name evidence="7" type="ORF">FE773_09045</name>
</gene>
<evidence type="ECO:0000256" key="2">
    <source>
        <dbReference type="ARBA" id="ARBA00006896"/>
    </source>
</evidence>
<proteinExistence type="inferred from homology"/>
<reference evidence="7 8" key="1">
    <citation type="submission" date="2019-05" db="EMBL/GenBank/DDBJ databases">
        <title>A comparative analysis of the Nautiliaceae.</title>
        <authorList>
            <person name="Grosche A."/>
            <person name="Smedile F."/>
            <person name="Vetriani C."/>
        </authorList>
    </citation>
    <scope>NUCLEOTIDE SEQUENCE [LARGE SCALE GENOMIC DNA]</scope>
    <source>
        <strain evidence="7 8">TB-2</strain>
    </source>
</reference>
<comment type="function">
    <text evidence="1">This subunit may be involved in monitoring complementarity of crRNA and target RNA.</text>
</comment>
<evidence type="ECO:0000256" key="4">
    <source>
        <dbReference type="ARBA" id="ARBA00022884"/>
    </source>
</evidence>
<evidence type="ECO:0000256" key="1">
    <source>
        <dbReference type="ARBA" id="ARBA00003640"/>
    </source>
</evidence>
<dbReference type="InterPro" id="IPR010149">
    <property type="entry name" value="CRISPR-assoc_prot_Csm2_III-A"/>
</dbReference>
<keyword evidence="8" id="KW-1185">Reference proteome</keyword>
<keyword evidence="4" id="KW-0694">RNA-binding</keyword>
<evidence type="ECO:0000313" key="8">
    <source>
        <dbReference type="Proteomes" id="UP000306825"/>
    </source>
</evidence>
<dbReference type="Pfam" id="PF03750">
    <property type="entry name" value="Csm2_III-A"/>
    <property type="match status" value="1"/>
</dbReference>
<evidence type="ECO:0000313" key="7">
    <source>
        <dbReference type="EMBL" id="QCT95333.1"/>
    </source>
</evidence>
<name>A0ABX5VAP0_9BACT</name>
<evidence type="ECO:0000256" key="5">
    <source>
        <dbReference type="ARBA" id="ARBA00023118"/>
    </source>
</evidence>